<sequence>MRRALTAGLLLITSTRLCVAQEPQLVAEPVEFMQVCGGYTDDFFVLPGTDVCLSIEAKVRADLRFEDFSAAPSDWSDRSQNGVLARVRAYFRFDARNMTEFGIMRTYMELRTTSETAQTPVFNQDRVTQRLRYAFIQLAGVEAGILHSFYDFWTGYSYGATSNVAYADQRLWLAGYTYTMSNGSSFAAAVEDRTFRQANLFFGEYRDTDGFLENYGGVKLPSFVAHARLARGWGQAQVMAALAQVRYLDSAPTGLYGWALGTGIDVSWPSMWAGKILLKTALQVSYSQGIMDYVHSNWGIEAFDAVALTDGSEELSYGWSIAGGLQLEYLEQFRLALDGSYAQLNQYTLWDLQQWDLNLTVEYRPVRHASFGIETAFRVAELGTVPIPAGSTLENPQIGPNSLSLVFRIEREF</sequence>
<evidence type="ECO:0000256" key="3">
    <source>
        <dbReference type="ARBA" id="ARBA00022452"/>
    </source>
</evidence>
<evidence type="ECO:0000256" key="9">
    <source>
        <dbReference type="ARBA" id="ARBA00023237"/>
    </source>
</evidence>
<dbReference type="GO" id="GO:0015288">
    <property type="term" value="F:porin activity"/>
    <property type="evidence" value="ECO:0007669"/>
    <property type="project" value="UniProtKB-KW"/>
</dbReference>
<dbReference type="GO" id="GO:0006811">
    <property type="term" value="P:monoatomic ion transport"/>
    <property type="evidence" value="ECO:0007669"/>
    <property type="project" value="UniProtKB-KW"/>
</dbReference>
<dbReference type="PATRIC" id="fig|989403.3.peg.5045"/>
<reference evidence="11 12" key="1">
    <citation type="journal article" date="2016" name="Front. Microbiol.">
        <title>Comparative Genomic Analysis Reveals a Diverse Repertoire of Genes Involved in Prokaryote-Eukaryote Interactions within the Pseudovibrio Genus.</title>
        <authorList>
            <person name="Romano S."/>
            <person name="Fernandez-Guerra A."/>
            <person name="Reen F.J."/>
            <person name="Glockner F.O."/>
            <person name="Crowley S.P."/>
            <person name="O'Sullivan O."/>
            <person name="Cotter P.D."/>
            <person name="Adams C."/>
            <person name="Dobson A.D."/>
            <person name="O'Gara F."/>
        </authorList>
    </citation>
    <scope>NUCLEOTIDE SEQUENCE [LARGE SCALE GENOMIC DNA]</scope>
    <source>
        <strain evidence="11 12">Ad2</strain>
    </source>
</reference>
<comment type="caution">
    <text evidence="11">The sequence shown here is derived from an EMBL/GenBank/DDBJ whole genome shotgun (WGS) entry which is preliminary data.</text>
</comment>
<keyword evidence="12" id="KW-1185">Reference proteome</keyword>
<keyword evidence="3 10" id="KW-1134">Transmembrane beta strand</keyword>
<dbReference type="EMBL" id="LMCB01000160">
    <property type="protein sequence ID" value="KZL05057.1"/>
    <property type="molecule type" value="Genomic_DNA"/>
</dbReference>
<comment type="function">
    <text evidence="10">Forms passive diffusion pores that allow small molecular weight hydrophilic materials across the outer membrane.</text>
</comment>
<feature type="chain" id="PRO_5009361773" description="Porin" evidence="10">
    <location>
        <begin position="21"/>
        <end position="413"/>
    </location>
</feature>
<protein>
    <recommendedName>
        <fullName evidence="10">Porin</fullName>
    </recommendedName>
</protein>
<keyword evidence="5 10" id="KW-0732">Signal</keyword>
<gene>
    <name evidence="11" type="primary">omp2a</name>
    <name evidence="11" type="ORF">PsAD2_04608</name>
</gene>
<comment type="subcellular location">
    <subcellularLocation>
        <location evidence="10">Cell outer membrane</location>
        <topology evidence="10">Multi-pass membrane protein</topology>
    </subcellularLocation>
</comment>
<dbReference type="RefSeq" id="WP_068011084.1">
    <property type="nucleotide sequence ID" value="NZ_FOFM01000015.1"/>
</dbReference>
<comment type="domain">
    <text evidence="10">Consists of 16-stranded beta-barrel sheets, with large surface-exposed loops, that form a transmembrane pore at the center of each barrel. The pore is partially ocluded by a peptide loop that folds into the pore lumen.</text>
</comment>
<evidence type="ECO:0000256" key="6">
    <source>
        <dbReference type="ARBA" id="ARBA00023065"/>
    </source>
</evidence>
<keyword evidence="9 10" id="KW-0998">Cell outer membrane</keyword>
<evidence type="ECO:0000256" key="1">
    <source>
        <dbReference type="ARBA" id="ARBA00009521"/>
    </source>
</evidence>
<accession>A0A165SZ77</accession>
<dbReference type="InterPro" id="IPR003684">
    <property type="entry name" value="Porin_alphabac"/>
</dbReference>
<dbReference type="OrthoDB" id="7801681at2"/>
<feature type="signal peptide" evidence="10">
    <location>
        <begin position="1"/>
        <end position="20"/>
    </location>
</feature>
<keyword evidence="4 10" id="KW-0812">Transmembrane</keyword>
<organism evidence="11 12">
    <name type="scientific">Pseudovibrio axinellae</name>
    <dbReference type="NCBI Taxonomy" id="989403"/>
    <lineage>
        <taxon>Bacteria</taxon>
        <taxon>Pseudomonadati</taxon>
        <taxon>Pseudomonadota</taxon>
        <taxon>Alphaproteobacteria</taxon>
        <taxon>Hyphomicrobiales</taxon>
        <taxon>Stappiaceae</taxon>
        <taxon>Pseudovibrio</taxon>
    </lineage>
</organism>
<keyword evidence="7 10" id="KW-0626">Porin</keyword>
<evidence type="ECO:0000313" key="12">
    <source>
        <dbReference type="Proteomes" id="UP000076577"/>
    </source>
</evidence>
<evidence type="ECO:0000256" key="2">
    <source>
        <dbReference type="ARBA" id="ARBA00022448"/>
    </source>
</evidence>
<keyword evidence="6 10" id="KW-0406">Ion transport</keyword>
<evidence type="ECO:0000256" key="5">
    <source>
        <dbReference type="ARBA" id="ARBA00022729"/>
    </source>
</evidence>
<name>A0A165SZ77_9HYPH</name>
<dbReference type="GO" id="GO:0009279">
    <property type="term" value="C:cell outer membrane"/>
    <property type="evidence" value="ECO:0007669"/>
    <property type="project" value="UniProtKB-SubCell"/>
</dbReference>
<dbReference type="Pfam" id="PF02530">
    <property type="entry name" value="Porin_2"/>
    <property type="match status" value="1"/>
</dbReference>
<dbReference type="GO" id="GO:0046930">
    <property type="term" value="C:pore complex"/>
    <property type="evidence" value="ECO:0007669"/>
    <property type="project" value="UniProtKB-KW"/>
</dbReference>
<evidence type="ECO:0000256" key="7">
    <source>
        <dbReference type="ARBA" id="ARBA00023114"/>
    </source>
</evidence>
<comment type="similarity">
    <text evidence="1 10">Belongs to the alphaproteobacteria porin family.</text>
</comment>
<keyword evidence="8 10" id="KW-0472">Membrane</keyword>
<dbReference type="STRING" id="989403.SAMN05421798_11561"/>
<evidence type="ECO:0000256" key="8">
    <source>
        <dbReference type="ARBA" id="ARBA00023136"/>
    </source>
</evidence>
<dbReference type="Proteomes" id="UP000076577">
    <property type="component" value="Unassembled WGS sequence"/>
</dbReference>
<evidence type="ECO:0000256" key="10">
    <source>
        <dbReference type="RuleBase" id="RU364005"/>
    </source>
</evidence>
<evidence type="ECO:0000256" key="4">
    <source>
        <dbReference type="ARBA" id="ARBA00022692"/>
    </source>
</evidence>
<dbReference type="AlphaFoldDB" id="A0A165SZ77"/>
<keyword evidence="2 10" id="KW-0813">Transport</keyword>
<evidence type="ECO:0000313" key="11">
    <source>
        <dbReference type="EMBL" id="KZL05057.1"/>
    </source>
</evidence>
<proteinExistence type="inferred from homology"/>